<proteinExistence type="predicted"/>
<keyword evidence="2" id="KW-1185">Reference proteome</keyword>
<accession>A0ACD1GR94</accession>
<evidence type="ECO:0000313" key="1">
    <source>
        <dbReference type="EMBL" id="RAH63894.1"/>
    </source>
</evidence>
<protein>
    <submittedName>
        <fullName evidence="1">Uncharacterized protein</fullName>
    </submittedName>
</protein>
<organism evidence="1 2">
    <name type="scientific">Aspergillus aculeatinus CBS 121060</name>
    <dbReference type="NCBI Taxonomy" id="1448322"/>
    <lineage>
        <taxon>Eukaryota</taxon>
        <taxon>Fungi</taxon>
        <taxon>Dikarya</taxon>
        <taxon>Ascomycota</taxon>
        <taxon>Pezizomycotina</taxon>
        <taxon>Eurotiomycetes</taxon>
        <taxon>Eurotiomycetidae</taxon>
        <taxon>Eurotiales</taxon>
        <taxon>Aspergillaceae</taxon>
        <taxon>Aspergillus</taxon>
        <taxon>Aspergillus subgen. Circumdati</taxon>
    </lineage>
</organism>
<name>A0ACD1GR94_9EURO</name>
<sequence length="213" mass="23766">MTYHRHEQVLYTSLFRLYRAIGDINRQTGASKYMLYLILGGIATIGITMLMPYQCVSANTAADNDTILGHPGGAVRKVIHSYNYTLLLDNTPGPWNRHVNDDLQVSLAPRSGIEDYCCVVVKSRGIGPAHNVKVTLYESNNPTLTLCQEHLSAREISRLRGSLGENKQQQRFLGPFSWVADTNRSFDMVCVLAVINVDENTGLDWPAPRDLSI</sequence>
<dbReference type="Proteomes" id="UP000249661">
    <property type="component" value="Unassembled WGS sequence"/>
</dbReference>
<evidence type="ECO:0000313" key="2">
    <source>
        <dbReference type="Proteomes" id="UP000249661"/>
    </source>
</evidence>
<dbReference type="EMBL" id="KZ825028">
    <property type="protein sequence ID" value="RAH63894.1"/>
    <property type="molecule type" value="Genomic_DNA"/>
</dbReference>
<gene>
    <name evidence="1" type="ORF">BO66DRAFT_444555</name>
</gene>
<reference evidence="1" key="1">
    <citation type="submission" date="2018-02" db="EMBL/GenBank/DDBJ databases">
        <title>The genomes of Aspergillus section Nigri reveals drivers in fungal speciation.</title>
        <authorList>
            <consortium name="DOE Joint Genome Institute"/>
            <person name="Vesth T.C."/>
            <person name="Nybo J."/>
            <person name="Theobald S."/>
            <person name="Brandl J."/>
            <person name="Frisvad J.C."/>
            <person name="Nielsen K.F."/>
            <person name="Lyhne E.K."/>
            <person name="Kogle M.E."/>
            <person name="Kuo A."/>
            <person name="Riley R."/>
            <person name="Clum A."/>
            <person name="Nolan M."/>
            <person name="Lipzen A."/>
            <person name="Salamov A."/>
            <person name="Henrissat B."/>
            <person name="Wiebenga A."/>
            <person name="De vries R.P."/>
            <person name="Grigoriev I.V."/>
            <person name="Mortensen U.H."/>
            <person name="Andersen M.R."/>
            <person name="Baker S.E."/>
        </authorList>
    </citation>
    <scope>NUCLEOTIDE SEQUENCE</scope>
    <source>
        <strain evidence="1">CBS 121060</strain>
    </source>
</reference>